<dbReference type="NCBIfam" id="NF033668">
    <property type="entry name" value="rSAM_PA0069"/>
    <property type="match status" value="1"/>
</dbReference>
<name>A0A0U5BMI6_XANCI</name>
<evidence type="ECO:0000313" key="6">
    <source>
        <dbReference type="EMBL" id="CEG14083.1"/>
    </source>
</evidence>
<feature type="domain" description="Elp3/MiaA/NifB-like radical SAM core" evidence="5">
    <location>
        <begin position="99"/>
        <end position="324"/>
    </location>
</feature>
<dbReference type="KEGG" id="xcm:J164_00127"/>
<keyword evidence="2" id="KW-0408">Iron</keyword>
<dbReference type="AlphaFoldDB" id="A0A0U5BMI6"/>
<dbReference type="GO" id="GO:0003824">
    <property type="term" value="F:catalytic activity"/>
    <property type="evidence" value="ECO:0007669"/>
    <property type="project" value="InterPro"/>
</dbReference>
<accession>A0A0U5BMI6</accession>
<dbReference type="CDD" id="cd01335">
    <property type="entry name" value="Radical_SAM"/>
    <property type="match status" value="1"/>
</dbReference>
<evidence type="ECO:0000259" key="5">
    <source>
        <dbReference type="SMART" id="SM00729"/>
    </source>
</evidence>
<dbReference type="GO" id="GO:0046872">
    <property type="term" value="F:metal ion binding"/>
    <property type="evidence" value="ECO:0007669"/>
    <property type="project" value="UniProtKB-KW"/>
</dbReference>
<protein>
    <recommendedName>
        <fullName evidence="5">Elp3/MiaA/NifB-like radical SAM core domain-containing protein</fullName>
    </recommendedName>
</protein>
<dbReference type="InterPro" id="IPR040086">
    <property type="entry name" value="MJ0683-like"/>
</dbReference>
<evidence type="ECO:0000256" key="2">
    <source>
        <dbReference type="ARBA" id="ARBA00023004"/>
    </source>
</evidence>
<organism evidence="6 7">
    <name type="scientific">Xanthomonas citri pv. citri</name>
    <dbReference type="NCBI Taxonomy" id="611301"/>
    <lineage>
        <taxon>Bacteria</taxon>
        <taxon>Pseudomonadati</taxon>
        <taxon>Pseudomonadota</taxon>
        <taxon>Gammaproteobacteria</taxon>
        <taxon>Lysobacterales</taxon>
        <taxon>Lysobacteraceae</taxon>
        <taxon>Xanthomonas</taxon>
    </lineage>
</organism>
<dbReference type="KEGG" id="xcr:J163_00127"/>
<dbReference type="PANTHER" id="PTHR43432:SF3">
    <property type="entry name" value="SLR0285 PROTEIN"/>
    <property type="match status" value="1"/>
</dbReference>
<dbReference type="SUPFAM" id="SSF102114">
    <property type="entry name" value="Radical SAM enzymes"/>
    <property type="match status" value="1"/>
</dbReference>
<comment type="caution">
    <text evidence="6">The sequence shown here is derived from an EMBL/GenBank/DDBJ whole genome shotgun (WGS) entry which is preliminary data.</text>
</comment>
<dbReference type="Proteomes" id="UP000052230">
    <property type="component" value="Unassembled WGS sequence"/>
</dbReference>
<keyword evidence="7" id="KW-1185">Reference proteome</keyword>
<dbReference type="GO" id="GO:0051536">
    <property type="term" value="F:iron-sulfur cluster binding"/>
    <property type="evidence" value="ECO:0007669"/>
    <property type="project" value="UniProtKB-KW"/>
</dbReference>
<keyword evidence="3" id="KW-0411">Iron-sulfur</keyword>
<dbReference type="Gene3D" id="3.80.30.30">
    <property type="match status" value="1"/>
</dbReference>
<dbReference type="KEGG" id="xcu:J159_00128"/>
<dbReference type="InterPro" id="IPR007197">
    <property type="entry name" value="rSAM"/>
</dbReference>
<dbReference type="Pfam" id="PF04055">
    <property type="entry name" value="Radical_SAM"/>
    <property type="match status" value="1"/>
</dbReference>
<dbReference type="SMART" id="SM00729">
    <property type="entry name" value="Elp3"/>
    <property type="match status" value="1"/>
</dbReference>
<dbReference type="SFLD" id="SFLDS00029">
    <property type="entry name" value="Radical_SAM"/>
    <property type="match status" value="1"/>
</dbReference>
<dbReference type="InterPro" id="IPR006638">
    <property type="entry name" value="Elp3/MiaA/NifB-like_rSAM"/>
</dbReference>
<evidence type="ECO:0000313" key="7">
    <source>
        <dbReference type="Proteomes" id="UP000052230"/>
    </source>
</evidence>
<feature type="region of interest" description="Disordered" evidence="4">
    <location>
        <begin position="1"/>
        <end position="26"/>
    </location>
</feature>
<gene>
    <name evidence="6" type="ORF">XAC3562_10022</name>
</gene>
<dbReference type="SFLD" id="SFLDG01084">
    <property type="entry name" value="Uncharacterised_Radical_SAM_Su"/>
    <property type="match status" value="1"/>
</dbReference>
<dbReference type="KEGG" id="xcf:J172_00121"/>
<evidence type="ECO:0000256" key="1">
    <source>
        <dbReference type="ARBA" id="ARBA00022723"/>
    </source>
</evidence>
<dbReference type="KEGG" id="xcw:J162_00127"/>
<evidence type="ECO:0000256" key="4">
    <source>
        <dbReference type="SAM" id="MobiDB-lite"/>
    </source>
</evidence>
<sequence>MSLAPRIVSNNTNGMQKNSFPSASAAAERDVRSSRTVIKGRGTTAYVPGRFSVTTAVEIDDGWGALDADGKTAMRPKTVVAEEIARSIISRNNSPDIGFSQSVNPYRGCEHGCVYCFARPSHAYLDLSPGLDFETRIFAKPNAAALLRAEIARPSYQCSPIALGINTDAYQPAERRLRISRQCLEVLAEARHPVSFVTKAALIERDIDVLAEMAQHNLVSVYFSVTTLDNRLAAKMEPRAAAPHARLRAMQALHAAGVPVGVLVAPVIPMINDKELERILDAAAAHGARSAGYVLLRLPHELTQLWREWLELHYPDRAKHVMSLVQQMRGGKDYDSRFGKRMVGEGPFAELIAQRFSIAYRRLGFGRLPRLDTTHFRPPRPDTPQLNLF</sequence>
<reference evidence="6 7" key="1">
    <citation type="submission" date="2014-09" db="EMBL/GenBank/DDBJ databases">
        <authorList>
            <person name="Regsiter A."/>
        </authorList>
    </citation>
    <scope>NUCLEOTIDE SEQUENCE [LARGE SCALE GENOMIC DNA]</scope>
</reference>
<evidence type="ECO:0000256" key="3">
    <source>
        <dbReference type="ARBA" id="ARBA00023014"/>
    </source>
</evidence>
<dbReference type="PANTHER" id="PTHR43432">
    <property type="entry name" value="SLR0285 PROTEIN"/>
    <property type="match status" value="1"/>
</dbReference>
<keyword evidence="1" id="KW-0479">Metal-binding</keyword>
<dbReference type="InterPro" id="IPR058240">
    <property type="entry name" value="rSAM_sf"/>
</dbReference>
<proteinExistence type="predicted"/>
<dbReference type="KEGG" id="xcn:J169_00126"/>
<dbReference type="EMBL" id="CCXZ01000001">
    <property type="protein sequence ID" value="CEG14083.1"/>
    <property type="molecule type" value="Genomic_DNA"/>
</dbReference>
<feature type="compositionally biased region" description="Polar residues" evidence="4">
    <location>
        <begin position="8"/>
        <end position="22"/>
    </location>
</feature>